<proteinExistence type="inferred from homology"/>
<dbReference type="PANTHER" id="PTHR42921">
    <property type="entry name" value="ACETOACETYL-COA SYNTHETASE"/>
    <property type="match status" value="1"/>
</dbReference>
<evidence type="ECO:0000256" key="2">
    <source>
        <dbReference type="ARBA" id="ARBA00022598"/>
    </source>
</evidence>
<dbReference type="Gene3D" id="3.40.50.12780">
    <property type="entry name" value="N-terminal domain of ligase-like"/>
    <property type="match status" value="1"/>
</dbReference>
<dbReference type="InterPro" id="IPR045851">
    <property type="entry name" value="AMP-bd_C_sf"/>
</dbReference>
<evidence type="ECO:0000256" key="1">
    <source>
        <dbReference type="ARBA" id="ARBA00006432"/>
    </source>
</evidence>
<gene>
    <name evidence="7" type="ORF">ACFPN2_23420</name>
</gene>
<evidence type="ECO:0000259" key="6">
    <source>
        <dbReference type="Pfam" id="PF16177"/>
    </source>
</evidence>
<dbReference type="InterPro" id="IPR005914">
    <property type="entry name" value="Acac_CoA_synth"/>
</dbReference>
<reference evidence="8" key="1">
    <citation type="journal article" date="2019" name="Int. J. Syst. Evol. Microbiol.">
        <title>The Global Catalogue of Microorganisms (GCM) 10K type strain sequencing project: providing services to taxonomists for standard genome sequencing and annotation.</title>
        <authorList>
            <consortium name="The Broad Institute Genomics Platform"/>
            <consortium name="The Broad Institute Genome Sequencing Center for Infectious Disease"/>
            <person name="Wu L."/>
            <person name="Ma J."/>
        </authorList>
    </citation>
    <scope>NUCLEOTIDE SEQUENCE [LARGE SCALE GENOMIC DNA]</scope>
    <source>
        <strain evidence="8">CGMCC 1.10759</strain>
    </source>
</reference>
<dbReference type="Pfam" id="PF16177">
    <property type="entry name" value="ACAS_N"/>
    <property type="match status" value="1"/>
</dbReference>
<evidence type="ECO:0000313" key="8">
    <source>
        <dbReference type="Proteomes" id="UP001595904"/>
    </source>
</evidence>
<keyword evidence="2 7" id="KW-0436">Ligase</keyword>
<dbReference type="InterPro" id="IPR042099">
    <property type="entry name" value="ANL_N_sf"/>
</dbReference>
<dbReference type="SUPFAM" id="SSF56801">
    <property type="entry name" value="Acetyl-CoA synthetase-like"/>
    <property type="match status" value="1"/>
</dbReference>
<keyword evidence="8" id="KW-1185">Reference proteome</keyword>
<sequence>MSTSVELAWEPTAERIASARITAFIAWLAERRGQRFDSYEALWQWSVEQQEDFWAAVWECFGVVAERGYDSILSDPSMPGARWFEGARLNFVDQVFRHRELGSPAIIFESEAGGRGEIGWPELERQVAAIARTLREFGVKPGDRVVAYLPNIPQTVIAFLAAASIGAIWSVASPELGPVSVVDRFRQIEPKVLIACDGYRFAGKPQDRREVLDSIVSQLPTVESIVWVPHLGSTALPPSTVSNRRVVDWAAACAGSGILETAALPSDHPLWILYSSGTSGLPKAIVHGHAGIVMTGLVAVAFHSDLRAGDRVLWTSSTSWMVWNAHVGCLLVGATLVLFDGAVTGIRDLPDWSVLWRLAEREQVSFFGAGAAFYHACLKAGLTPGEHTNLTALRTIASTGSPLSADGYRWLYGAVKRDVWVNCVSGGTDICGPFIGGLPTLPVYVGEMQCRVLGAAVHAFDEKGQAVTNAVGELVCTRPLPSMPLFFWGDQDNRRYLESYFDTFKGPADENVWRHGDWLELTPRPRAVGAVIYGRSDATINRQGIRMGTAELYRAVEAFPEVTDSLVVDLEYLGRESYMALFIVLRPDVALTDELDKRLRQSIRTALSPRHVPNDILQVPQVPKTLTGKKLELPIKKLLLGHPLEKVVARDALANPASLDWFVEFANKQSRL</sequence>
<name>A0ABV8SWW7_9GAMM</name>
<dbReference type="InterPro" id="IPR032387">
    <property type="entry name" value="ACAS_N"/>
</dbReference>
<dbReference type="Proteomes" id="UP001595904">
    <property type="component" value="Unassembled WGS sequence"/>
</dbReference>
<evidence type="ECO:0000256" key="3">
    <source>
        <dbReference type="ARBA" id="ARBA00022741"/>
    </source>
</evidence>
<organism evidence="7 8">
    <name type="scientific">Steroidobacter flavus</name>
    <dbReference type="NCBI Taxonomy" id="1842136"/>
    <lineage>
        <taxon>Bacteria</taxon>
        <taxon>Pseudomonadati</taxon>
        <taxon>Pseudomonadota</taxon>
        <taxon>Gammaproteobacteria</taxon>
        <taxon>Steroidobacterales</taxon>
        <taxon>Steroidobacteraceae</taxon>
        <taxon>Steroidobacter</taxon>
    </lineage>
</organism>
<comment type="similarity">
    <text evidence="1">Belongs to the ATP-dependent AMP-binding enzyme family.</text>
</comment>
<accession>A0ABV8SWW7</accession>
<dbReference type="InterPro" id="IPR000873">
    <property type="entry name" value="AMP-dep_synth/lig_dom"/>
</dbReference>
<dbReference type="RefSeq" id="WP_380601119.1">
    <property type="nucleotide sequence ID" value="NZ_JBHSDU010000014.1"/>
</dbReference>
<dbReference type="Pfam" id="PF00501">
    <property type="entry name" value="AMP-binding"/>
    <property type="match status" value="1"/>
</dbReference>
<evidence type="ECO:0000259" key="5">
    <source>
        <dbReference type="Pfam" id="PF00501"/>
    </source>
</evidence>
<dbReference type="EMBL" id="JBHSDU010000014">
    <property type="protein sequence ID" value="MFC4312051.1"/>
    <property type="molecule type" value="Genomic_DNA"/>
</dbReference>
<keyword evidence="4" id="KW-0067">ATP-binding</keyword>
<feature type="domain" description="Acetyl-coenzyme A synthetase N-terminal" evidence="6">
    <location>
        <begin position="39"/>
        <end position="92"/>
    </location>
</feature>
<dbReference type="GO" id="GO:0030729">
    <property type="term" value="F:acetoacetate-CoA ligase activity"/>
    <property type="evidence" value="ECO:0007669"/>
    <property type="project" value="UniProtKB-EC"/>
</dbReference>
<dbReference type="NCBIfam" id="TIGR01217">
    <property type="entry name" value="ac_ac_CoA_syn"/>
    <property type="match status" value="1"/>
</dbReference>
<feature type="domain" description="AMP-dependent synthetase/ligase" evidence="5">
    <location>
        <begin position="102"/>
        <end position="479"/>
    </location>
</feature>
<dbReference type="PANTHER" id="PTHR42921:SF1">
    <property type="entry name" value="ACETOACETYL-COA SYNTHETASE"/>
    <property type="match status" value="1"/>
</dbReference>
<dbReference type="EC" id="6.2.1.16" evidence="7"/>
<comment type="caution">
    <text evidence="7">The sequence shown here is derived from an EMBL/GenBank/DDBJ whole genome shotgun (WGS) entry which is preliminary data.</text>
</comment>
<evidence type="ECO:0000313" key="7">
    <source>
        <dbReference type="EMBL" id="MFC4312051.1"/>
    </source>
</evidence>
<evidence type="ECO:0000256" key="4">
    <source>
        <dbReference type="ARBA" id="ARBA00022840"/>
    </source>
</evidence>
<dbReference type="InterPro" id="IPR020845">
    <property type="entry name" value="AMP-binding_CS"/>
</dbReference>
<keyword evidence="3" id="KW-0547">Nucleotide-binding</keyword>
<protein>
    <submittedName>
        <fullName evidence="7">Acetoacetate--CoA ligase</fullName>
        <ecNumber evidence="7">6.2.1.16</ecNumber>
    </submittedName>
</protein>
<dbReference type="PROSITE" id="PS00455">
    <property type="entry name" value="AMP_BINDING"/>
    <property type="match status" value="1"/>
</dbReference>
<dbReference type="Gene3D" id="3.30.300.30">
    <property type="match status" value="1"/>
</dbReference>
<dbReference type="NCBIfam" id="NF002937">
    <property type="entry name" value="PRK03584.1"/>
    <property type="match status" value="1"/>
</dbReference>